<organism evidence="2 3">
    <name type="scientific">Streptomyces bluensis</name>
    <dbReference type="NCBI Taxonomy" id="33897"/>
    <lineage>
        <taxon>Bacteria</taxon>
        <taxon>Bacillati</taxon>
        <taxon>Actinomycetota</taxon>
        <taxon>Actinomycetes</taxon>
        <taxon>Kitasatosporales</taxon>
        <taxon>Streptomycetaceae</taxon>
        <taxon>Streptomyces</taxon>
    </lineage>
</organism>
<keyword evidence="3" id="KW-1185">Reference proteome</keyword>
<evidence type="ECO:0000313" key="2">
    <source>
        <dbReference type="EMBL" id="MFF4520141.1"/>
    </source>
</evidence>
<dbReference type="RefSeq" id="WP_387882686.1">
    <property type="nucleotide sequence ID" value="NZ_JBIAWJ010000001.1"/>
</dbReference>
<accession>A0ABW6U9M7</accession>
<feature type="domain" description="DUF6895" evidence="1">
    <location>
        <begin position="14"/>
        <end position="292"/>
    </location>
</feature>
<sequence length="312" mass="34334">MSTVLAPLAHGIRSRALHWLHAHRRLGALGEAGIEKDLDTYKALTETALAAGLVLRDGTAGSRERVLAGELLEFSWAQLGQGTRLYERLVHHPMKTDPVECYSHFVDAGYRHTGLDQLISHLAAAGAAQAAELLPNRRLAVANALRATGCGHTAAVPDWETLTRATWLGRVLEPWHIDWETGYDLTHTVFHLTDWGRRPHALPGDLAAYLTHWLPVWTDLWTEVGEWDLVGELLTVAGCLPDPHTEIDDWQRLARLQHPDGLVPRDSDPVDDDLATRFQDHQHTTVVAVIAASIALTRDLETPAATGPDSGP</sequence>
<dbReference type="Proteomes" id="UP001602058">
    <property type="component" value="Unassembled WGS sequence"/>
</dbReference>
<name>A0ABW6U9M7_9ACTN</name>
<comment type="caution">
    <text evidence="2">The sequence shown here is derived from an EMBL/GenBank/DDBJ whole genome shotgun (WGS) entry which is preliminary data.</text>
</comment>
<proteinExistence type="predicted"/>
<dbReference type="EMBL" id="JBIAWJ010000001">
    <property type="protein sequence ID" value="MFF4520141.1"/>
    <property type="molecule type" value="Genomic_DNA"/>
</dbReference>
<evidence type="ECO:0000259" key="1">
    <source>
        <dbReference type="Pfam" id="PF21836"/>
    </source>
</evidence>
<gene>
    <name evidence="2" type="ORF">ACFY1D_01485</name>
</gene>
<reference evidence="2 3" key="1">
    <citation type="submission" date="2024-10" db="EMBL/GenBank/DDBJ databases">
        <title>The Natural Products Discovery Center: Release of the First 8490 Sequenced Strains for Exploring Actinobacteria Biosynthetic Diversity.</title>
        <authorList>
            <person name="Kalkreuter E."/>
            <person name="Kautsar S.A."/>
            <person name="Yang D."/>
            <person name="Bader C.D."/>
            <person name="Teijaro C.N."/>
            <person name="Fluegel L."/>
            <person name="Davis C.M."/>
            <person name="Simpson J.R."/>
            <person name="Lauterbach L."/>
            <person name="Steele A.D."/>
            <person name="Gui C."/>
            <person name="Meng S."/>
            <person name="Li G."/>
            <person name="Viehrig K."/>
            <person name="Ye F."/>
            <person name="Su P."/>
            <person name="Kiefer A.F."/>
            <person name="Nichols A."/>
            <person name="Cepeda A.J."/>
            <person name="Yan W."/>
            <person name="Fan B."/>
            <person name="Jiang Y."/>
            <person name="Adhikari A."/>
            <person name="Zheng C.-J."/>
            <person name="Schuster L."/>
            <person name="Cowan T.M."/>
            <person name="Smanski M.J."/>
            <person name="Chevrette M.G."/>
            <person name="De Carvalho L.P.S."/>
            <person name="Shen B."/>
        </authorList>
    </citation>
    <scope>NUCLEOTIDE SEQUENCE [LARGE SCALE GENOMIC DNA]</scope>
    <source>
        <strain evidence="2 3">NPDC001390</strain>
    </source>
</reference>
<protein>
    <submittedName>
        <fullName evidence="2">DUF6895 family protein</fullName>
    </submittedName>
</protein>
<dbReference type="Pfam" id="PF21836">
    <property type="entry name" value="DUF6895"/>
    <property type="match status" value="1"/>
</dbReference>
<dbReference type="InterPro" id="IPR054190">
    <property type="entry name" value="DUF6895"/>
</dbReference>
<evidence type="ECO:0000313" key="3">
    <source>
        <dbReference type="Proteomes" id="UP001602058"/>
    </source>
</evidence>